<dbReference type="InterPro" id="IPR002156">
    <property type="entry name" value="RNaseH_domain"/>
</dbReference>
<dbReference type="Pfam" id="PF13456">
    <property type="entry name" value="RVT_3"/>
    <property type="match status" value="1"/>
</dbReference>
<dbReference type="InterPro" id="IPR012337">
    <property type="entry name" value="RNaseH-like_sf"/>
</dbReference>
<sequence length="344" mass="38408">MRAKFYTTKGQLITCYKKSSIWAGVKAAIEKMLNEVFWVVGKGNKIHVWRDYWIADKPLCEVVNNYRRFNIHTVNQLLVRWVICDELTNELISANINIHSVLTDSNKEDHCIWKLDIIGVSSAARAKLDFKLVRVSWYQSDLVESDLVAMAEGPNATDPAQVLAQQVGGPSINPRPLNTRTRLDQLEDKMLALSGIIDQVTTLEERLDGFSDDQAHMGERLVTVPPFPGEIKIACDGSSLGNPGIGGCGAVFRNNACEVLGVLTMNLSHTKAYNAECTAVVEALIKAYLLSHRRAWIVSDSSAAVKAFNNDQVPWRLRQLWDGIKSTFISLKSDLCMERAELQC</sequence>
<evidence type="ECO:0000313" key="3">
    <source>
        <dbReference type="Proteomes" id="UP000541444"/>
    </source>
</evidence>
<protein>
    <recommendedName>
        <fullName evidence="1">RNase H type-1 domain-containing protein</fullName>
    </recommendedName>
</protein>
<keyword evidence="3" id="KW-1185">Reference proteome</keyword>
<dbReference type="Proteomes" id="UP000541444">
    <property type="component" value="Unassembled WGS sequence"/>
</dbReference>
<dbReference type="EMBL" id="JACGCM010001854">
    <property type="protein sequence ID" value="KAF6148178.1"/>
    <property type="molecule type" value="Genomic_DNA"/>
</dbReference>
<dbReference type="InterPro" id="IPR036397">
    <property type="entry name" value="RNaseH_sf"/>
</dbReference>
<gene>
    <name evidence="2" type="ORF">GIB67_011953</name>
</gene>
<evidence type="ECO:0000259" key="1">
    <source>
        <dbReference type="PROSITE" id="PS50879"/>
    </source>
</evidence>
<dbReference type="PROSITE" id="PS50879">
    <property type="entry name" value="RNASE_H_1"/>
    <property type="match status" value="1"/>
</dbReference>
<dbReference type="PANTHER" id="PTHR47723">
    <property type="entry name" value="OS05G0353850 PROTEIN"/>
    <property type="match status" value="1"/>
</dbReference>
<dbReference type="InterPro" id="IPR053151">
    <property type="entry name" value="RNase_H-like"/>
</dbReference>
<name>A0A7J7M071_9MAGN</name>
<dbReference type="PANTHER" id="PTHR47723:SF19">
    <property type="entry name" value="POLYNUCLEOTIDYL TRANSFERASE, RIBONUCLEASE H-LIKE SUPERFAMILY PROTEIN"/>
    <property type="match status" value="1"/>
</dbReference>
<dbReference type="SUPFAM" id="SSF53098">
    <property type="entry name" value="Ribonuclease H-like"/>
    <property type="match status" value="1"/>
</dbReference>
<dbReference type="Gene3D" id="3.30.420.10">
    <property type="entry name" value="Ribonuclease H-like superfamily/Ribonuclease H"/>
    <property type="match status" value="1"/>
</dbReference>
<proteinExistence type="predicted"/>
<feature type="domain" description="RNase H type-1" evidence="1">
    <location>
        <begin position="227"/>
        <end position="344"/>
    </location>
</feature>
<accession>A0A7J7M071</accession>
<evidence type="ECO:0000313" key="2">
    <source>
        <dbReference type="EMBL" id="KAF6148178.1"/>
    </source>
</evidence>
<reference evidence="2 3" key="1">
    <citation type="journal article" date="2020" name="IScience">
        <title>Genome Sequencing of the Endangered Kingdonia uniflora (Circaeasteraceae, Ranunculales) Reveals Potential Mechanisms of Evolutionary Specialization.</title>
        <authorList>
            <person name="Sun Y."/>
            <person name="Deng T."/>
            <person name="Zhang A."/>
            <person name="Moore M.J."/>
            <person name="Landis J.B."/>
            <person name="Lin N."/>
            <person name="Zhang H."/>
            <person name="Zhang X."/>
            <person name="Huang J."/>
            <person name="Zhang X."/>
            <person name="Sun H."/>
            <person name="Wang H."/>
        </authorList>
    </citation>
    <scope>NUCLEOTIDE SEQUENCE [LARGE SCALE GENOMIC DNA]</scope>
    <source>
        <strain evidence="2">TB1705</strain>
        <tissue evidence="2">Leaf</tissue>
    </source>
</reference>
<dbReference type="OrthoDB" id="1938131at2759"/>
<dbReference type="CDD" id="cd06222">
    <property type="entry name" value="RNase_H_like"/>
    <property type="match status" value="1"/>
</dbReference>
<dbReference type="GO" id="GO:0004523">
    <property type="term" value="F:RNA-DNA hybrid ribonuclease activity"/>
    <property type="evidence" value="ECO:0007669"/>
    <property type="project" value="InterPro"/>
</dbReference>
<comment type="caution">
    <text evidence="2">The sequence shown here is derived from an EMBL/GenBank/DDBJ whole genome shotgun (WGS) entry which is preliminary data.</text>
</comment>
<dbReference type="GO" id="GO:0003676">
    <property type="term" value="F:nucleic acid binding"/>
    <property type="evidence" value="ECO:0007669"/>
    <property type="project" value="InterPro"/>
</dbReference>
<organism evidence="2 3">
    <name type="scientific">Kingdonia uniflora</name>
    <dbReference type="NCBI Taxonomy" id="39325"/>
    <lineage>
        <taxon>Eukaryota</taxon>
        <taxon>Viridiplantae</taxon>
        <taxon>Streptophyta</taxon>
        <taxon>Embryophyta</taxon>
        <taxon>Tracheophyta</taxon>
        <taxon>Spermatophyta</taxon>
        <taxon>Magnoliopsida</taxon>
        <taxon>Ranunculales</taxon>
        <taxon>Circaeasteraceae</taxon>
        <taxon>Kingdonia</taxon>
    </lineage>
</organism>
<dbReference type="AlphaFoldDB" id="A0A7J7M071"/>
<dbReference type="InterPro" id="IPR044730">
    <property type="entry name" value="RNase_H-like_dom_plant"/>
</dbReference>